<dbReference type="EMBL" id="MU003497">
    <property type="protein sequence ID" value="KAF2474984.1"/>
    <property type="molecule type" value="Genomic_DNA"/>
</dbReference>
<comment type="caution">
    <text evidence="1">The sequence shown here is derived from an EMBL/GenBank/DDBJ whole genome shotgun (WGS) entry which is preliminary data.</text>
</comment>
<organism evidence="1 2">
    <name type="scientific">Lindgomyces ingoldianus</name>
    <dbReference type="NCBI Taxonomy" id="673940"/>
    <lineage>
        <taxon>Eukaryota</taxon>
        <taxon>Fungi</taxon>
        <taxon>Dikarya</taxon>
        <taxon>Ascomycota</taxon>
        <taxon>Pezizomycotina</taxon>
        <taxon>Dothideomycetes</taxon>
        <taxon>Pleosporomycetidae</taxon>
        <taxon>Pleosporales</taxon>
        <taxon>Lindgomycetaceae</taxon>
        <taxon>Lindgomyces</taxon>
    </lineage>
</organism>
<keyword evidence="2" id="KW-1185">Reference proteome</keyword>
<sequence length="118" mass="13980">MAVDRLDEIRFLFFALFSCLPLYHCFTPDRKPKEEFSSREHLHKENIQVLLDRRPVPGEQFALITVKFQIQLNTITLKHLSFDPETNNPQTRDHPCPRLTRWPKRLNWAFPTPSVPPT</sequence>
<protein>
    <submittedName>
        <fullName evidence="1">Uncharacterized protein</fullName>
    </submittedName>
</protein>
<reference evidence="1" key="1">
    <citation type="journal article" date="2020" name="Stud. Mycol.">
        <title>101 Dothideomycetes genomes: a test case for predicting lifestyles and emergence of pathogens.</title>
        <authorList>
            <person name="Haridas S."/>
            <person name="Albert R."/>
            <person name="Binder M."/>
            <person name="Bloem J."/>
            <person name="Labutti K."/>
            <person name="Salamov A."/>
            <person name="Andreopoulos B."/>
            <person name="Baker S."/>
            <person name="Barry K."/>
            <person name="Bills G."/>
            <person name="Bluhm B."/>
            <person name="Cannon C."/>
            <person name="Castanera R."/>
            <person name="Culley D."/>
            <person name="Daum C."/>
            <person name="Ezra D."/>
            <person name="Gonzalez J."/>
            <person name="Henrissat B."/>
            <person name="Kuo A."/>
            <person name="Liang C."/>
            <person name="Lipzen A."/>
            <person name="Lutzoni F."/>
            <person name="Magnuson J."/>
            <person name="Mondo S."/>
            <person name="Nolan M."/>
            <person name="Ohm R."/>
            <person name="Pangilinan J."/>
            <person name="Park H.-J."/>
            <person name="Ramirez L."/>
            <person name="Alfaro M."/>
            <person name="Sun H."/>
            <person name="Tritt A."/>
            <person name="Yoshinaga Y."/>
            <person name="Zwiers L.-H."/>
            <person name="Turgeon B."/>
            <person name="Goodwin S."/>
            <person name="Spatafora J."/>
            <person name="Crous P."/>
            <person name="Grigoriev I."/>
        </authorList>
    </citation>
    <scope>NUCLEOTIDE SEQUENCE</scope>
    <source>
        <strain evidence="1">ATCC 200398</strain>
    </source>
</reference>
<name>A0ACB6R6W3_9PLEO</name>
<evidence type="ECO:0000313" key="1">
    <source>
        <dbReference type="EMBL" id="KAF2474984.1"/>
    </source>
</evidence>
<proteinExistence type="predicted"/>
<gene>
    <name evidence="1" type="ORF">BDR25DRAFT_351472</name>
</gene>
<accession>A0ACB6R6W3</accession>
<dbReference type="Proteomes" id="UP000799755">
    <property type="component" value="Unassembled WGS sequence"/>
</dbReference>
<evidence type="ECO:0000313" key="2">
    <source>
        <dbReference type="Proteomes" id="UP000799755"/>
    </source>
</evidence>